<dbReference type="SUPFAM" id="SSF55785">
    <property type="entry name" value="PYP-like sensor domain (PAS domain)"/>
    <property type="match status" value="3"/>
</dbReference>
<feature type="transmembrane region" description="Helical" evidence="10">
    <location>
        <begin position="105"/>
        <end position="124"/>
    </location>
</feature>
<evidence type="ECO:0000256" key="8">
    <source>
        <dbReference type="ARBA" id="ARBA00074306"/>
    </source>
</evidence>
<keyword evidence="10" id="KW-0472">Membrane</keyword>
<evidence type="ECO:0000259" key="16">
    <source>
        <dbReference type="PROSITE" id="PS50924"/>
    </source>
</evidence>
<dbReference type="SUPFAM" id="SSF52172">
    <property type="entry name" value="CheY-like"/>
    <property type="match status" value="1"/>
</dbReference>
<keyword evidence="5" id="KW-0808">Transferase</keyword>
<dbReference type="InterPro" id="IPR016132">
    <property type="entry name" value="Phyto_chromo_attachment"/>
</dbReference>
<dbReference type="InterPro" id="IPR005467">
    <property type="entry name" value="His_kinase_dom"/>
</dbReference>
<dbReference type="InterPro" id="IPR001789">
    <property type="entry name" value="Sig_transdc_resp-reg_receiver"/>
</dbReference>
<feature type="domain" description="PAS" evidence="14">
    <location>
        <begin position="392"/>
        <end position="464"/>
    </location>
</feature>
<dbReference type="PRINTS" id="PR00344">
    <property type="entry name" value="BCTRLSENSOR"/>
</dbReference>
<dbReference type="Proteomes" id="UP000010472">
    <property type="component" value="Chromosome"/>
</dbReference>
<dbReference type="EC" id="2.7.13.3" evidence="3"/>
<dbReference type="InterPro" id="IPR029016">
    <property type="entry name" value="GAF-like_dom_sf"/>
</dbReference>
<dbReference type="PROSITE" id="PS50924">
    <property type="entry name" value="MHYT"/>
    <property type="match status" value="1"/>
</dbReference>
<comment type="similarity">
    <text evidence="2">In the N-terminal section; belongs to the phytochrome family.</text>
</comment>
<organism evidence="17 18">
    <name type="scientific">Crinalium epipsammum PCC 9333</name>
    <dbReference type="NCBI Taxonomy" id="1173022"/>
    <lineage>
        <taxon>Bacteria</taxon>
        <taxon>Bacillati</taxon>
        <taxon>Cyanobacteriota</taxon>
        <taxon>Cyanophyceae</taxon>
        <taxon>Gomontiellales</taxon>
        <taxon>Gomontiellaceae</taxon>
        <taxon>Crinalium</taxon>
    </lineage>
</organism>
<dbReference type="Pfam" id="PF08448">
    <property type="entry name" value="PAS_4"/>
    <property type="match status" value="1"/>
</dbReference>
<dbReference type="Pfam" id="PF01590">
    <property type="entry name" value="GAF"/>
    <property type="match status" value="1"/>
</dbReference>
<dbReference type="FunFam" id="3.30.565.10:FF:000010">
    <property type="entry name" value="Sensor histidine kinase RcsC"/>
    <property type="match status" value="1"/>
</dbReference>
<dbReference type="CDD" id="cd00130">
    <property type="entry name" value="PAS"/>
    <property type="match status" value="3"/>
</dbReference>
<feature type="transmembrane region" description="Helical" evidence="10">
    <location>
        <begin position="144"/>
        <end position="163"/>
    </location>
</feature>
<dbReference type="Gene3D" id="1.10.287.130">
    <property type="match status" value="1"/>
</dbReference>
<dbReference type="SMART" id="SM00086">
    <property type="entry name" value="PAC"/>
    <property type="match status" value="3"/>
</dbReference>
<feature type="domain" description="Phytochrome chromophore attachment site" evidence="11">
    <location>
        <begin position="668"/>
        <end position="840"/>
    </location>
</feature>
<dbReference type="SMART" id="SM00388">
    <property type="entry name" value="HisKA"/>
    <property type="match status" value="1"/>
</dbReference>
<dbReference type="Gene3D" id="3.30.450.20">
    <property type="entry name" value="PAS domain"/>
    <property type="match status" value="3"/>
</dbReference>
<evidence type="ECO:0000256" key="9">
    <source>
        <dbReference type="PROSITE-ProRule" id="PRU00169"/>
    </source>
</evidence>
<evidence type="ECO:0000256" key="4">
    <source>
        <dbReference type="ARBA" id="ARBA00022553"/>
    </source>
</evidence>
<dbReference type="NCBIfam" id="TIGR00229">
    <property type="entry name" value="sensory_box"/>
    <property type="match status" value="3"/>
</dbReference>
<dbReference type="Pfam" id="PF13426">
    <property type="entry name" value="PAS_9"/>
    <property type="match status" value="1"/>
</dbReference>
<dbReference type="CDD" id="cd00082">
    <property type="entry name" value="HisKA"/>
    <property type="match status" value="1"/>
</dbReference>
<evidence type="ECO:0000256" key="10">
    <source>
        <dbReference type="PROSITE-ProRule" id="PRU00244"/>
    </source>
</evidence>
<dbReference type="RefSeq" id="WP_015202730.1">
    <property type="nucleotide sequence ID" value="NC_019753.1"/>
</dbReference>
<evidence type="ECO:0000256" key="2">
    <source>
        <dbReference type="ARBA" id="ARBA00006402"/>
    </source>
</evidence>
<dbReference type="CDD" id="cd17546">
    <property type="entry name" value="REC_hyHK_CKI1_RcsC-like"/>
    <property type="match status" value="1"/>
</dbReference>
<proteinExistence type="inferred from homology"/>
<dbReference type="GO" id="GO:0005886">
    <property type="term" value="C:plasma membrane"/>
    <property type="evidence" value="ECO:0007669"/>
    <property type="project" value="TreeGrafter"/>
</dbReference>
<dbReference type="GO" id="GO:0000155">
    <property type="term" value="F:phosphorelay sensor kinase activity"/>
    <property type="evidence" value="ECO:0007669"/>
    <property type="project" value="InterPro"/>
</dbReference>
<evidence type="ECO:0000259" key="13">
    <source>
        <dbReference type="PROSITE" id="PS50110"/>
    </source>
</evidence>
<dbReference type="InterPro" id="IPR000700">
    <property type="entry name" value="PAS-assoc_C"/>
</dbReference>
<dbReference type="Pfam" id="PF08447">
    <property type="entry name" value="PAS_3"/>
    <property type="match status" value="1"/>
</dbReference>
<dbReference type="PROSITE" id="PS50109">
    <property type="entry name" value="HIS_KIN"/>
    <property type="match status" value="1"/>
</dbReference>
<protein>
    <recommendedName>
        <fullName evidence="8">Circadian input-output histidine kinase CikA</fullName>
        <ecNumber evidence="3">2.7.13.3</ecNumber>
    </recommendedName>
</protein>
<evidence type="ECO:0000259" key="12">
    <source>
        <dbReference type="PROSITE" id="PS50109"/>
    </source>
</evidence>
<name>K9VZN0_9CYAN</name>
<dbReference type="InterPro" id="IPR003661">
    <property type="entry name" value="HisK_dim/P_dom"/>
</dbReference>
<dbReference type="SMART" id="SM00091">
    <property type="entry name" value="PAS"/>
    <property type="match status" value="3"/>
</dbReference>
<feature type="domain" description="PAS" evidence="14">
    <location>
        <begin position="521"/>
        <end position="574"/>
    </location>
</feature>
<dbReference type="PROSITE" id="PS50112">
    <property type="entry name" value="PAS"/>
    <property type="match status" value="2"/>
</dbReference>
<evidence type="ECO:0000256" key="6">
    <source>
        <dbReference type="ARBA" id="ARBA00022777"/>
    </source>
</evidence>
<dbReference type="InterPro" id="IPR005330">
    <property type="entry name" value="MHYT_dom"/>
</dbReference>
<dbReference type="InterPro" id="IPR013656">
    <property type="entry name" value="PAS_4"/>
</dbReference>
<feature type="transmembrane region" description="Helical" evidence="10">
    <location>
        <begin position="42"/>
        <end position="67"/>
    </location>
</feature>
<keyword evidence="4 9" id="KW-0597">Phosphoprotein</keyword>
<dbReference type="InterPro" id="IPR013655">
    <property type="entry name" value="PAS_fold_3"/>
</dbReference>
<dbReference type="eggNOG" id="COG3300">
    <property type="taxonomic scope" value="Bacteria"/>
</dbReference>
<dbReference type="GO" id="GO:0009927">
    <property type="term" value="F:histidine phosphotransfer kinase activity"/>
    <property type="evidence" value="ECO:0007669"/>
    <property type="project" value="TreeGrafter"/>
</dbReference>
<dbReference type="SMART" id="SM00065">
    <property type="entry name" value="GAF"/>
    <property type="match status" value="1"/>
</dbReference>
<dbReference type="Pfam" id="PF00072">
    <property type="entry name" value="Response_reg"/>
    <property type="match status" value="1"/>
</dbReference>
<dbReference type="InterPro" id="IPR003018">
    <property type="entry name" value="GAF"/>
</dbReference>
<keyword evidence="10" id="KW-1133">Transmembrane helix</keyword>
<dbReference type="KEGG" id="cep:Cri9333_1723"/>
<dbReference type="Gene3D" id="3.40.50.2300">
    <property type="match status" value="1"/>
</dbReference>
<feature type="modified residue" description="4-aspartylphosphate" evidence="9">
    <location>
        <position position="1180"/>
    </location>
</feature>
<evidence type="ECO:0000259" key="11">
    <source>
        <dbReference type="PROSITE" id="PS50046"/>
    </source>
</evidence>
<dbReference type="SUPFAM" id="SSF47384">
    <property type="entry name" value="Homodimeric domain of signal transducing histidine kinase"/>
    <property type="match status" value="1"/>
</dbReference>
<sequence>MISGTYEPLLVGFSFIIAVIASYTALDLAGRVTPVSSLRSRILWIVGGAVAMGTGIWSMHFIAMLAFKLPVLVNYNVTITLLSCFDAIVASGLALLLFSRPKLNFMVLFGGGSVMGLGIASMHYLGMAGMQVPGTTTNYNLWRVALSVIIAIVASSTALWLAFRFRNPGKSGFNWLKLCSAVLMGLAINGMHYTGMWATCFMQTPQFILTTTKQTDNSWLAIQIGIATVFILIGTLITSLLDRRHSTHLVRQEALEESEKQFRLLIREMPIGVFLLESDGTIILSNKVASEMLLLTDIDLEETNFFAFPWQLVDESGILIAKEKDPIREAIAQKLPIRNRTIGIFRHSVQDIMWLLLNVDPHLSENNNLERIVCTFTNITEGKKAQEALRESEARFALAVEGADVGIWDWELLTGQVYLSPRWKSMLGYKDEELANTLDTWKNSIHSDDYDQVMLVLNNYLENKNSVYEVEFRTRQKDGSYRWISARGAALRSQLGVPYRMSGSHTDITERKQLEQELTKSRQFLDSIIENLPLAVYVKNINDDFRFVIWNKASEEIFGIKKEESLGRNIHELLPTAQTDSLHSYSLQVEAKQAAVEVTEEIIDSRSRGKISLRTLKVPVIEQGKISHILCISEDITVRKHTQIALQESAEREIALAKAIQRMRQTLDLKSIFAATTSELRQVINCDRVAVYRFNPDWSGEFVAESVASGWVSLCREKADHPQLPKNTLLNDRCTGKYFNIASLDTAHATCSVVEDTYLQLIQGDVYEQNATYRVVEDIYKSGFKDCYINLLEQFQARAYIIVPIFTRNKLWGLLATYQNSAPRQWKKAEINIVEQIGNQLGVALQQAELLEQTQKQSVALQQALLSADSANRAKSEFLANMSHELRTPLNAILGFTQVMNRDNSLSQENQEHIDIINRAGEHLLALINDILEMSKIEAGRTTLNQQSFDLIELLNGLHKMMQLRAESKGLQLLFKYASDLPRYVQTDEGKLRQVLLNLLGNAIKFTQAGSVTLRVKMLHTASIDGSQCLIGFEVEDTGFGIVAEEINLLFEPFRQTETGRKSQQGTGLGLAISQKYVQLMGGDIRVTSQLGSGSLFSFDIQINEADASKIEISQTKRKVLSLAPNQPEYRILVVDDVKDSRLLLAKLLTALGFSVRQAENGQEAVNCWESWQPQLIFMDMRMPIMDGFTATQKIKATPQGQATKILALTASAFEENRQLILACGCDDFVSKPFREATLFDKISEHLKVHYIYAQEKEDTQSLSGQHQDVSPTDIRLLLLKMSTEWQIQLNHAAAQGSDDRILELIEQITPEYQPLAEALKDLAYNFQFKKIMQLTE</sequence>
<dbReference type="InterPro" id="IPR003594">
    <property type="entry name" value="HATPase_dom"/>
</dbReference>
<dbReference type="eggNOG" id="COG2205">
    <property type="taxonomic scope" value="Bacteria"/>
</dbReference>
<feature type="domain" description="PAC" evidence="15">
    <location>
        <begin position="468"/>
        <end position="520"/>
    </location>
</feature>
<dbReference type="SUPFAM" id="SSF55874">
    <property type="entry name" value="ATPase domain of HSP90 chaperone/DNA topoisomerase II/histidine kinase"/>
    <property type="match status" value="1"/>
</dbReference>
<dbReference type="CDD" id="cd16922">
    <property type="entry name" value="HATPase_EvgS-ArcB-TorS-like"/>
    <property type="match status" value="1"/>
</dbReference>
<dbReference type="eggNOG" id="COG5000">
    <property type="taxonomic scope" value="Bacteria"/>
</dbReference>
<evidence type="ECO:0000259" key="15">
    <source>
        <dbReference type="PROSITE" id="PS50113"/>
    </source>
</evidence>
<dbReference type="HOGENOM" id="CLU_000445_114_15_3"/>
<dbReference type="PROSITE" id="PS50046">
    <property type="entry name" value="PHYTOCHROME_2"/>
    <property type="match status" value="1"/>
</dbReference>
<dbReference type="eggNOG" id="COG2202">
    <property type="taxonomic scope" value="Bacteria"/>
</dbReference>
<dbReference type="Pfam" id="PF02518">
    <property type="entry name" value="HATPase_c"/>
    <property type="match status" value="1"/>
</dbReference>
<dbReference type="eggNOG" id="COG0784">
    <property type="taxonomic scope" value="Bacteria"/>
</dbReference>
<evidence type="ECO:0000259" key="14">
    <source>
        <dbReference type="PROSITE" id="PS50112"/>
    </source>
</evidence>
<feature type="transmembrane region" description="Helical" evidence="10">
    <location>
        <begin position="79"/>
        <end position="98"/>
    </location>
</feature>
<dbReference type="InterPro" id="IPR001610">
    <property type="entry name" value="PAC"/>
</dbReference>
<dbReference type="eggNOG" id="COG2203">
    <property type="taxonomic scope" value="Bacteria"/>
</dbReference>
<feature type="transmembrane region" description="Helical" evidence="10">
    <location>
        <begin position="12"/>
        <end position="30"/>
    </location>
</feature>
<reference evidence="17 18" key="1">
    <citation type="submission" date="2012-06" db="EMBL/GenBank/DDBJ databases">
        <title>Finished chromosome of genome of Crinalium epipsammum PCC 9333.</title>
        <authorList>
            <consortium name="US DOE Joint Genome Institute"/>
            <person name="Gugger M."/>
            <person name="Coursin T."/>
            <person name="Rippka R."/>
            <person name="Tandeau De Marsac N."/>
            <person name="Huntemann M."/>
            <person name="Wei C.-L."/>
            <person name="Han J."/>
            <person name="Detter J.C."/>
            <person name="Han C."/>
            <person name="Tapia R."/>
            <person name="Davenport K."/>
            <person name="Daligault H."/>
            <person name="Erkkila T."/>
            <person name="Gu W."/>
            <person name="Munk A.C.C."/>
            <person name="Teshima H."/>
            <person name="Xu Y."/>
            <person name="Chain P."/>
            <person name="Chen A."/>
            <person name="Krypides N."/>
            <person name="Mavromatis K."/>
            <person name="Markowitz V."/>
            <person name="Szeto E."/>
            <person name="Ivanova N."/>
            <person name="Mikhailova N."/>
            <person name="Ovchinnikova G."/>
            <person name="Pagani I."/>
            <person name="Pati A."/>
            <person name="Goodwin L."/>
            <person name="Peters L."/>
            <person name="Pitluck S."/>
            <person name="Woyke T."/>
            <person name="Kerfeld C."/>
        </authorList>
    </citation>
    <scope>NUCLEOTIDE SEQUENCE [LARGE SCALE GENOMIC DNA]</scope>
    <source>
        <strain evidence="17 18">PCC 9333</strain>
    </source>
</reference>
<dbReference type="PROSITE" id="PS50110">
    <property type="entry name" value="RESPONSE_REGULATORY"/>
    <property type="match status" value="1"/>
</dbReference>
<dbReference type="Gene3D" id="3.30.565.10">
    <property type="entry name" value="Histidine kinase-like ATPase, C-terminal domain"/>
    <property type="match status" value="1"/>
</dbReference>
<dbReference type="PATRIC" id="fig|1173022.3.peg.1863"/>
<dbReference type="InterPro" id="IPR036890">
    <property type="entry name" value="HATPase_C_sf"/>
</dbReference>
<dbReference type="EMBL" id="CP003620">
    <property type="protein sequence ID" value="AFZ12610.1"/>
    <property type="molecule type" value="Genomic_DNA"/>
</dbReference>
<dbReference type="InterPro" id="IPR036097">
    <property type="entry name" value="HisK_dim/P_sf"/>
</dbReference>
<gene>
    <name evidence="17" type="ORF">Cri9333_1723</name>
</gene>
<dbReference type="SMART" id="SM00387">
    <property type="entry name" value="HATPase_c"/>
    <property type="match status" value="1"/>
</dbReference>
<keyword evidence="18" id="KW-1185">Reference proteome</keyword>
<evidence type="ECO:0000256" key="3">
    <source>
        <dbReference type="ARBA" id="ARBA00012438"/>
    </source>
</evidence>
<dbReference type="STRING" id="1173022.Cri9333_1723"/>
<evidence type="ECO:0000256" key="1">
    <source>
        <dbReference type="ARBA" id="ARBA00000085"/>
    </source>
</evidence>
<dbReference type="InterPro" id="IPR035965">
    <property type="entry name" value="PAS-like_dom_sf"/>
</dbReference>
<feature type="domain" description="Histidine kinase" evidence="12">
    <location>
        <begin position="881"/>
        <end position="1105"/>
    </location>
</feature>
<feature type="domain" description="PAC" evidence="15">
    <location>
        <begin position="338"/>
        <end position="391"/>
    </location>
</feature>
<dbReference type="PANTHER" id="PTHR43047:SF72">
    <property type="entry name" value="OSMOSENSING HISTIDINE PROTEIN KINASE SLN1"/>
    <property type="match status" value="1"/>
</dbReference>
<evidence type="ECO:0000256" key="7">
    <source>
        <dbReference type="ARBA" id="ARBA00023012"/>
    </source>
</evidence>
<feature type="transmembrane region" description="Helical" evidence="10">
    <location>
        <begin position="218"/>
        <end position="241"/>
    </location>
</feature>
<comment type="catalytic activity">
    <reaction evidence="1">
        <text>ATP + protein L-histidine = ADP + protein N-phospho-L-histidine.</text>
        <dbReference type="EC" id="2.7.13.3"/>
    </reaction>
</comment>
<dbReference type="OrthoDB" id="569347at2"/>
<dbReference type="SUPFAM" id="SSF55781">
    <property type="entry name" value="GAF domain-like"/>
    <property type="match status" value="1"/>
</dbReference>
<feature type="domain" description="MHYT" evidence="16">
    <location>
        <begin position="6"/>
        <end position="202"/>
    </location>
</feature>
<dbReference type="InterPro" id="IPR004358">
    <property type="entry name" value="Sig_transdc_His_kin-like_C"/>
</dbReference>
<dbReference type="SMART" id="SM00448">
    <property type="entry name" value="REC"/>
    <property type="match status" value="1"/>
</dbReference>
<dbReference type="PANTHER" id="PTHR43047">
    <property type="entry name" value="TWO-COMPONENT HISTIDINE PROTEIN KINASE"/>
    <property type="match status" value="1"/>
</dbReference>
<keyword evidence="7" id="KW-0902">Two-component regulatory system</keyword>
<accession>K9VZN0</accession>
<evidence type="ECO:0000256" key="5">
    <source>
        <dbReference type="ARBA" id="ARBA00022679"/>
    </source>
</evidence>
<dbReference type="InterPro" id="IPR000014">
    <property type="entry name" value="PAS"/>
</dbReference>
<dbReference type="PROSITE" id="PS50113">
    <property type="entry name" value="PAC"/>
    <property type="match status" value="2"/>
</dbReference>
<evidence type="ECO:0000313" key="17">
    <source>
        <dbReference type="EMBL" id="AFZ12610.1"/>
    </source>
</evidence>
<dbReference type="Pfam" id="PF03707">
    <property type="entry name" value="MHYT"/>
    <property type="match status" value="2"/>
</dbReference>
<dbReference type="InterPro" id="IPR011006">
    <property type="entry name" value="CheY-like_superfamily"/>
</dbReference>
<dbReference type="Pfam" id="PF00512">
    <property type="entry name" value="HisKA"/>
    <property type="match status" value="1"/>
</dbReference>
<keyword evidence="6 17" id="KW-0418">Kinase</keyword>
<dbReference type="Gene3D" id="3.30.450.40">
    <property type="match status" value="1"/>
</dbReference>
<keyword evidence="10" id="KW-0812">Transmembrane</keyword>
<evidence type="ECO:0000313" key="18">
    <source>
        <dbReference type="Proteomes" id="UP000010472"/>
    </source>
</evidence>
<feature type="domain" description="Response regulatory" evidence="13">
    <location>
        <begin position="1131"/>
        <end position="1247"/>
    </location>
</feature>